<dbReference type="PANTHER" id="PTHR24148">
    <property type="entry name" value="ANKYRIN REPEAT DOMAIN-CONTAINING PROTEIN 39 HOMOLOG-RELATED"/>
    <property type="match status" value="1"/>
</dbReference>
<evidence type="ECO:0000256" key="1">
    <source>
        <dbReference type="SAM" id="MobiDB-lite"/>
    </source>
</evidence>
<evidence type="ECO:0000313" key="3">
    <source>
        <dbReference type="Proteomes" id="UP001303160"/>
    </source>
</evidence>
<dbReference type="InterPro" id="IPR052895">
    <property type="entry name" value="HetReg/Transcr_Mod"/>
</dbReference>
<evidence type="ECO:0000313" key="2">
    <source>
        <dbReference type="EMBL" id="KAK4198934.1"/>
    </source>
</evidence>
<feature type="compositionally biased region" description="Polar residues" evidence="1">
    <location>
        <begin position="44"/>
        <end position="53"/>
    </location>
</feature>
<dbReference type="EMBL" id="MU863939">
    <property type="protein sequence ID" value="KAK4198934.1"/>
    <property type="molecule type" value="Genomic_DNA"/>
</dbReference>
<dbReference type="Pfam" id="PF26639">
    <property type="entry name" value="Het-6_barrel"/>
    <property type="match status" value="1"/>
</dbReference>
<sequence length="254" mass="28329">MIALVSALCEGKQVDVFPDSGISDWQTTLEHLKGIRKRQDTRAQTENGSLSGSEQDEEGPELQQPPGQSLKETEGVGDSEHTSTLGNYLQILEDDVNTQKDGYSDNADLLPNQSLPSATLILDFLDGRIPPHNGENQNDWVSHRYKQNANRCFSPLQKAQIRSFEKHMKEATRGRVLFYTDEGRFGLGPKSTMCPEKDLRDQIWMLEGAKVPFVLRETENPGRYRVIGEAYVHGVMYGELIGELVGPLNGIALV</sequence>
<comment type="caution">
    <text evidence="2">The sequence shown here is derived from an EMBL/GenBank/DDBJ whole genome shotgun (WGS) entry which is preliminary data.</text>
</comment>
<protein>
    <submittedName>
        <fullName evidence="2">Uncharacterized protein</fullName>
    </submittedName>
</protein>
<reference evidence="2" key="2">
    <citation type="submission" date="2023-05" db="EMBL/GenBank/DDBJ databases">
        <authorList>
            <consortium name="Lawrence Berkeley National Laboratory"/>
            <person name="Steindorff A."/>
            <person name="Hensen N."/>
            <person name="Bonometti L."/>
            <person name="Westerberg I."/>
            <person name="Brannstrom I.O."/>
            <person name="Guillou S."/>
            <person name="Cros-Aarteil S."/>
            <person name="Calhoun S."/>
            <person name="Haridas S."/>
            <person name="Kuo A."/>
            <person name="Mondo S."/>
            <person name="Pangilinan J."/>
            <person name="Riley R."/>
            <person name="Labutti K."/>
            <person name="Andreopoulos B."/>
            <person name="Lipzen A."/>
            <person name="Chen C."/>
            <person name="Yanf M."/>
            <person name="Daum C."/>
            <person name="Ng V."/>
            <person name="Clum A."/>
            <person name="Ohm R."/>
            <person name="Martin F."/>
            <person name="Silar P."/>
            <person name="Natvig D."/>
            <person name="Lalanne C."/>
            <person name="Gautier V."/>
            <person name="Ament-Velasquez S.L."/>
            <person name="Kruys A."/>
            <person name="Hutchinson M.I."/>
            <person name="Powell A.J."/>
            <person name="Barry K."/>
            <person name="Miller A.N."/>
            <person name="Grigoriev I.V."/>
            <person name="Debuchy R."/>
            <person name="Gladieux P."/>
            <person name="Thoren M.H."/>
            <person name="Johannesson H."/>
        </authorList>
    </citation>
    <scope>NUCLEOTIDE SEQUENCE</scope>
    <source>
        <strain evidence="2">CBS 315.58</strain>
    </source>
</reference>
<feature type="compositionally biased region" description="Basic and acidic residues" evidence="1">
    <location>
        <begin position="71"/>
        <end position="81"/>
    </location>
</feature>
<gene>
    <name evidence="2" type="ORF">QBC40DRAFT_229139</name>
</gene>
<organism evidence="2 3">
    <name type="scientific">Triangularia verruculosa</name>
    <dbReference type="NCBI Taxonomy" id="2587418"/>
    <lineage>
        <taxon>Eukaryota</taxon>
        <taxon>Fungi</taxon>
        <taxon>Dikarya</taxon>
        <taxon>Ascomycota</taxon>
        <taxon>Pezizomycotina</taxon>
        <taxon>Sordariomycetes</taxon>
        <taxon>Sordariomycetidae</taxon>
        <taxon>Sordariales</taxon>
        <taxon>Podosporaceae</taxon>
        <taxon>Triangularia</taxon>
    </lineage>
</organism>
<keyword evidence="3" id="KW-1185">Reference proteome</keyword>
<proteinExistence type="predicted"/>
<reference evidence="2" key="1">
    <citation type="journal article" date="2023" name="Mol. Phylogenet. Evol.">
        <title>Genome-scale phylogeny and comparative genomics of the fungal order Sordariales.</title>
        <authorList>
            <person name="Hensen N."/>
            <person name="Bonometti L."/>
            <person name="Westerberg I."/>
            <person name="Brannstrom I.O."/>
            <person name="Guillou S."/>
            <person name="Cros-Aarteil S."/>
            <person name="Calhoun S."/>
            <person name="Haridas S."/>
            <person name="Kuo A."/>
            <person name="Mondo S."/>
            <person name="Pangilinan J."/>
            <person name="Riley R."/>
            <person name="LaButti K."/>
            <person name="Andreopoulos B."/>
            <person name="Lipzen A."/>
            <person name="Chen C."/>
            <person name="Yan M."/>
            <person name="Daum C."/>
            <person name="Ng V."/>
            <person name="Clum A."/>
            <person name="Steindorff A."/>
            <person name="Ohm R.A."/>
            <person name="Martin F."/>
            <person name="Silar P."/>
            <person name="Natvig D.O."/>
            <person name="Lalanne C."/>
            <person name="Gautier V."/>
            <person name="Ament-Velasquez S.L."/>
            <person name="Kruys A."/>
            <person name="Hutchinson M.I."/>
            <person name="Powell A.J."/>
            <person name="Barry K."/>
            <person name="Miller A.N."/>
            <person name="Grigoriev I.V."/>
            <person name="Debuchy R."/>
            <person name="Gladieux P."/>
            <person name="Hiltunen Thoren M."/>
            <person name="Johannesson H."/>
        </authorList>
    </citation>
    <scope>NUCLEOTIDE SEQUENCE</scope>
    <source>
        <strain evidence="2">CBS 315.58</strain>
    </source>
</reference>
<accession>A0AAN6XE85</accession>
<dbReference type="AlphaFoldDB" id="A0AAN6XE85"/>
<dbReference type="PANTHER" id="PTHR24148:SF73">
    <property type="entry name" value="HET DOMAIN PROTEIN (AFU_ORTHOLOGUE AFUA_8G01020)"/>
    <property type="match status" value="1"/>
</dbReference>
<dbReference type="Proteomes" id="UP001303160">
    <property type="component" value="Unassembled WGS sequence"/>
</dbReference>
<name>A0AAN6XE85_9PEZI</name>
<feature type="region of interest" description="Disordered" evidence="1">
    <location>
        <begin position="35"/>
        <end position="82"/>
    </location>
</feature>